<feature type="compositionally biased region" description="Low complexity" evidence="1">
    <location>
        <begin position="453"/>
        <end position="464"/>
    </location>
</feature>
<evidence type="ECO:0000313" key="3">
    <source>
        <dbReference type="EMBL" id="GGE04748.1"/>
    </source>
</evidence>
<feature type="compositionally biased region" description="Basic and acidic residues" evidence="1">
    <location>
        <begin position="1904"/>
        <end position="1913"/>
    </location>
</feature>
<evidence type="ECO:0000256" key="1">
    <source>
        <dbReference type="SAM" id="MobiDB-lite"/>
    </source>
</evidence>
<keyword evidence="4" id="KW-1185">Reference proteome</keyword>
<dbReference type="NCBIfam" id="TIGR04189">
    <property type="entry name" value="surface_SprA"/>
    <property type="match status" value="1"/>
</dbReference>
<feature type="region of interest" description="Disordered" evidence="1">
    <location>
        <begin position="1877"/>
        <end position="1913"/>
    </location>
</feature>
<dbReference type="Pfam" id="PF14349">
    <property type="entry name" value="SprA_N"/>
    <property type="match status" value="2"/>
</dbReference>
<organism evidence="3 4">
    <name type="scientific">Psychroflexus salis</name>
    <dbReference type="NCBI Taxonomy" id="1526574"/>
    <lineage>
        <taxon>Bacteria</taxon>
        <taxon>Pseudomonadati</taxon>
        <taxon>Bacteroidota</taxon>
        <taxon>Flavobacteriia</taxon>
        <taxon>Flavobacteriales</taxon>
        <taxon>Flavobacteriaceae</taxon>
        <taxon>Psychroflexus</taxon>
    </lineage>
</organism>
<protein>
    <submittedName>
        <fullName evidence="3">Cell surface protein SprA</fullName>
    </submittedName>
</protein>
<name>A0A917E548_9FLAO</name>
<accession>A0A917E548</accession>
<dbReference type="InterPro" id="IPR026377">
    <property type="entry name" value="Cell_surface_SprA"/>
</dbReference>
<reference evidence="3 4" key="1">
    <citation type="journal article" date="2014" name="Int. J. Syst. Evol. Microbiol.">
        <title>Complete genome sequence of Corynebacterium casei LMG S-19264T (=DSM 44701T), isolated from a smear-ripened cheese.</title>
        <authorList>
            <consortium name="US DOE Joint Genome Institute (JGI-PGF)"/>
            <person name="Walter F."/>
            <person name="Albersmeier A."/>
            <person name="Kalinowski J."/>
            <person name="Ruckert C."/>
        </authorList>
    </citation>
    <scope>NUCLEOTIDE SEQUENCE [LARGE SCALE GENOMIC DNA]</scope>
    <source>
        <strain evidence="3 4">CGMCC 1.12925</strain>
    </source>
</reference>
<feature type="region of interest" description="Disordered" evidence="1">
    <location>
        <begin position="448"/>
        <end position="468"/>
    </location>
</feature>
<comment type="caution">
    <text evidence="3">The sequence shown here is derived from an EMBL/GenBank/DDBJ whole genome shotgun (WGS) entry which is preliminary data.</text>
</comment>
<sequence length="2375" mass="269257">MGQLNIKNPTNIQNLYTYDPIINRYIFSQKIGDVNISYPLVLTPEEYQDLVLRQQMKDYFKQKRDAANNTDSEESKNLIPAFYVNNSFFESVFGGNKVEVIPQGQVSMDLGVLYSKQDNPSLSPRNQANTTLDFDQRINMSLDGTVGTRVNIAAQYNTQSTFDFQNQIKIDYTPDEDDIVQSIEVGNVNMPLNSSLIQGAESLFGVKAQLQFGKTTITGVFSEMNSERQSVNVQGGGTVDEFEKFGLEYDENRHFFLSQFFRDEYDKALTNYPFINSRFQITRVQIWVTNRNNSPQSLQNARNIVAIQDLGESNPEKLGLFLDNSGNPVPPPIPNFINQLNALPDNRNNDFNPVGINGGGSTILTSSIRDISTVAQGFGPAAQIVSEGRDYGVLENARQLSPNEFTLHPQLGYVSLNQRISNDEILAVAYEYTSNGRVYKVGEFANDGVDSSQPIQNPNPQPGQEDQTITSNQSLVVKMIKSPITNVTEPIWDLMMKNIYSIGGFDIEEEGFRFNILYTDPQPVNFLLDPPGSTTPLPENIVDQNLLQIFNFDRLNSNGDLPGSDGFFDFVPNITIDTQNGFIKFTKVEPFGEYLFEQLNNTPGAVYENQTTWNDNQLQYVFQALYNTTKTQAMQQEAERNKFQLRGQYRASGQEGIPIGAFNVPRGSVEVAAGGRTLQEGVDYVVNYELGLVQILDEGLKASDTPIQVSTENNAVFGRQTKRFTGIDVQHEFSENFILGGTFLNMNERPLTQKSNYGSEPINNTMYGINFNYNTTVPFFTRIVNRLPNIETEVESNFSIRGEFAYLQPGTPDADNFGGRDASYIDDFEASQTSISLLNPSPWSLSSVPVGYRGPNDAGGNFNSNDDISINHYRAKLNWYTIDPIFYSTQRPAAMTDDDFSFWYSRRILINEIFPNRDIVPGQFQTIPTFDLVFRPTQRGMYNYNPASASSGNLPNPRQNFGGIMRGLETTDFERSNVEFVEFWVMDPFIYPENTGNTGGKLVLNFGSISEDILKDGRKQYENGLPEDGGNQNTIQTSFAKVPANQSLVYAFDTEGDQRANQDIGLDGYNNADEVAQFPAFADFDDPAGDDYEFYLENDGDILTRYEKYNGVEGNNPVEVGQNNRGNSPLPDVEDINRDNTMNTIDSYFEYEVPMYPGMSVDNNTSSITGVSEDYITDIKELTTTAPNGEEVPVRWVQFRVPLRTSPEYSIGGISDLRAVRFMRMFMTDFSQETILRMGSLDLVRGDYLTYDQPVIPDGTDPVLNSVTTLNVTPVSEEITSRYVTPPGVIREQIVNNNVTIREDEQSLALKVKNLRPKDSRAVFKNFQVDMRQYRFLEMFLHAEALAPPEVQLQDNEMVAFIRMGVDFTNNFYEIEIPLKVSDISETSPRGVWPLENDLELDLELLQQIKATVLGSDSFSSLDLNFFDENLNPASDFTTDGLRVGIKGNPSFGNIRVLMLGLRNASDQNISGEVWFNELRISELKSQGGWAAVLDVDTNIADFATFSGSASRNTIGFGSIDQGPNQRSIEDTQQYDFVTGVNVGQLLPADWGVKIPLNYGRGEELVTPRFDPVLLDIELENLLDNTEDAQLREEFRERAESYTKRQTISVIGLRKDRTNQEKVPLPWDIENFTLSGTYNQVEHRDFEIAQSVDQNLDFNANYAFNFAKAEVEPFQNIEFLNKSKYFDLLKDFNLNLLPTSITASNSVIRQYSEVRFRELNLPPGSIGLPKLYQRNYFYNWQYALDWDFTKNLNVNFNASQNRIVRNFLNEDDLSQDNSIGVWDGFFDVGVPNTHMQTLQLNYKLPFDKIPALKFIQSNYSFTGDFQWQKGSEILRNLEDIPNIGNTVQNSSAHQINNTLNMSRLYNYLNLKKRKAKGDATAQKLQRGQDRRQTTTARASLSSKSENKGDEDAKDKLSIGDHFYNFGISLLTMVDRIQLNYTENRGTFIPGFTHDVGFVGTLTPSPLFTFGGQGDVRQISARNRWLTEYQEFNEQYMATKTEQLDFNASVKLIPGMTLDIIANRMYSDTYTENFRVDRETLQYQSLTPNTFGNFSISTMMIGTAFEASTREGSPTFEKFRENRLQIARRLAQQAGINPDDPENQDENGYPSGFGRTNQSVLIPAFLSAYTGENPESTSLSPFRSTPLPNWNLKYTGLMKLPWFKENFNRFSIQHGYQSSYTINMFQSNLDYDRRDPFGQFNRDQNGNFKNEFYIANMNLMEVFSPLVQIDFEMKNSVSILTEIKKDRTLSLSFDNNLLTEMIGQEYIVGLGYRIKDLRIVTQFEGNRRVISSDLNLKLDVALRQNETIIRSLDVVNNRTTAGQDIWSINFLADYMITKQLTVIFFYDHIFSQNAISTIFPQTTIRTGLTLTYNFGN</sequence>
<feature type="compositionally biased region" description="Polar residues" evidence="1">
    <location>
        <begin position="1893"/>
        <end position="1903"/>
    </location>
</feature>
<feature type="domain" description="Gliding motility protein SprA N-terminal" evidence="2">
    <location>
        <begin position="11"/>
        <end position="413"/>
    </location>
</feature>
<dbReference type="Proteomes" id="UP000599688">
    <property type="component" value="Unassembled WGS sequence"/>
</dbReference>
<dbReference type="InterPro" id="IPR025684">
    <property type="entry name" value="SprA_N_dom"/>
</dbReference>
<gene>
    <name evidence="3" type="primary">sprA</name>
    <name evidence="3" type="ORF">GCM10010831_02950</name>
</gene>
<feature type="region of interest" description="Disordered" evidence="1">
    <location>
        <begin position="1115"/>
        <end position="1138"/>
    </location>
</feature>
<proteinExistence type="predicted"/>
<evidence type="ECO:0000313" key="4">
    <source>
        <dbReference type="Proteomes" id="UP000599688"/>
    </source>
</evidence>
<dbReference type="EMBL" id="BMGL01000002">
    <property type="protein sequence ID" value="GGE04748.1"/>
    <property type="molecule type" value="Genomic_DNA"/>
</dbReference>
<feature type="domain" description="Gliding motility protein SprA N-terminal" evidence="2">
    <location>
        <begin position="1085"/>
        <end position="1581"/>
    </location>
</feature>
<evidence type="ECO:0000259" key="2">
    <source>
        <dbReference type="Pfam" id="PF14349"/>
    </source>
</evidence>